<keyword evidence="2" id="KW-1185">Reference proteome</keyword>
<sequence length="104" mass="11818">MSVQSNKNLQAMTTSEIVLFPVASRAGDIERCATELDRRHGEDAVRFWKTECRRLADELTSLGCSEAKVREQVMTFQAEVQAELVRRHQVRAIAESRSGRAIKR</sequence>
<dbReference type="AlphaFoldDB" id="A0A109J845"/>
<dbReference type="Pfam" id="PF19551">
    <property type="entry name" value="DUF6074"/>
    <property type="match status" value="1"/>
</dbReference>
<dbReference type="Proteomes" id="UP000068164">
    <property type="component" value="Unassembled WGS sequence"/>
</dbReference>
<name>A0A109J845_9HYPH</name>
<dbReference type="InterPro" id="IPR045720">
    <property type="entry name" value="DUF6074"/>
</dbReference>
<gene>
    <name evidence="1" type="ORF">AS026_17075</name>
</gene>
<protein>
    <submittedName>
        <fullName evidence="1">Uncharacterized protein</fullName>
    </submittedName>
</protein>
<dbReference type="EMBL" id="LNCD01000123">
    <property type="protein sequence ID" value="KWV44095.1"/>
    <property type="molecule type" value="Genomic_DNA"/>
</dbReference>
<reference evidence="1 2" key="1">
    <citation type="submission" date="2015-11" db="EMBL/GenBank/DDBJ databases">
        <title>Draft Genome Sequence of the Strain BR 10423 (Rhizobium sp.) isolated from nodules of Mimosa pudica.</title>
        <authorList>
            <person name="Barauna A.C."/>
            <person name="Zilli J.E."/>
            <person name="Simoes-Araujo J.L."/>
            <person name="Reis V.M."/>
            <person name="James E.K."/>
            <person name="Reis F.B.Jr."/>
            <person name="Rouws L.F."/>
            <person name="Passos S.R."/>
            <person name="Gois S.R."/>
        </authorList>
    </citation>
    <scope>NUCLEOTIDE SEQUENCE [LARGE SCALE GENOMIC DNA]</scope>
    <source>
        <strain evidence="1 2">BR10423</strain>
    </source>
</reference>
<accession>A0A109J845</accession>
<proteinExistence type="predicted"/>
<comment type="caution">
    <text evidence="1">The sequence shown here is derived from an EMBL/GenBank/DDBJ whole genome shotgun (WGS) entry which is preliminary data.</text>
</comment>
<evidence type="ECO:0000313" key="2">
    <source>
        <dbReference type="Proteomes" id="UP000068164"/>
    </source>
</evidence>
<evidence type="ECO:0000313" key="1">
    <source>
        <dbReference type="EMBL" id="KWV44095.1"/>
    </source>
</evidence>
<organism evidence="1 2">
    <name type="scientific">Rhizobium altiplani</name>
    <dbReference type="NCBI Taxonomy" id="1864509"/>
    <lineage>
        <taxon>Bacteria</taxon>
        <taxon>Pseudomonadati</taxon>
        <taxon>Pseudomonadota</taxon>
        <taxon>Alphaproteobacteria</taxon>
        <taxon>Hyphomicrobiales</taxon>
        <taxon>Rhizobiaceae</taxon>
        <taxon>Rhizobium/Agrobacterium group</taxon>
        <taxon>Rhizobium</taxon>
    </lineage>
</organism>